<comment type="subcellular location">
    <subcellularLocation>
        <location evidence="1">Cytoplasm</location>
    </subcellularLocation>
</comment>
<organism evidence="11 12">
    <name type="scientific">Cetobacterium somerae ATCC BAA-474</name>
    <dbReference type="NCBI Taxonomy" id="1319815"/>
    <lineage>
        <taxon>Bacteria</taxon>
        <taxon>Fusobacteriati</taxon>
        <taxon>Fusobacteriota</taxon>
        <taxon>Fusobacteriia</taxon>
        <taxon>Fusobacteriales</taxon>
        <taxon>Fusobacteriaceae</taxon>
        <taxon>Cetobacterium</taxon>
    </lineage>
</organism>
<evidence type="ECO:0000256" key="6">
    <source>
        <dbReference type="ARBA" id="ARBA00022723"/>
    </source>
</evidence>
<keyword evidence="7" id="KW-0547">Nucleotide-binding</keyword>
<keyword evidence="4" id="KW-0963">Cytoplasm</keyword>
<dbReference type="InterPro" id="IPR003442">
    <property type="entry name" value="T6A_TsaE"/>
</dbReference>
<dbReference type="PANTHER" id="PTHR33540">
    <property type="entry name" value="TRNA THREONYLCARBAMOYLADENOSINE BIOSYNTHESIS PROTEIN TSAE"/>
    <property type="match status" value="1"/>
</dbReference>
<reference evidence="11 12" key="1">
    <citation type="submission" date="2013-08" db="EMBL/GenBank/DDBJ databases">
        <authorList>
            <person name="Weinstock G."/>
            <person name="Sodergren E."/>
            <person name="Wylie T."/>
            <person name="Fulton L."/>
            <person name="Fulton R."/>
            <person name="Fronick C."/>
            <person name="O'Laughlin M."/>
            <person name="Godfrey J."/>
            <person name="Miner T."/>
            <person name="Herter B."/>
            <person name="Appelbaum E."/>
            <person name="Cordes M."/>
            <person name="Lek S."/>
            <person name="Wollam A."/>
            <person name="Pepin K.H."/>
            <person name="Palsikar V.B."/>
            <person name="Mitreva M."/>
            <person name="Wilson R.K."/>
        </authorList>
    </citation>
    <scope>NUCLEOTIDE SEQUENCE [LARGE SCALE GENOMIC DNA]</scope>
    <source>
        <strain evidence="11 12">ATCC BAA-474</strain>
    </source>
</reference>
<proteinExistence type="inferred from homology"/>
<dbReference type="GO" id="GO:0002949">
    <property type="term" value="P:tRNA threonylcarbamoyladenosine modification"/>
    <property type="evidence" value="ECO:0007669"/>
    <property type="project" value="InterPro"/>
</dbReference>
<dbReference type="RefSeq" id="WP_023051534.1">
    <property type="nucleotide sequence ID" value="NZ_CP173065.2"/>
</dbReference>
<dbReference type="GO" id="GO:0016787">
    <property type="term" value="F:hydrolase activity"/>
    <property type="evidence" value="ECO:0007669"/>
    <property type="project" value="UniProtKB-KW"/>
</dbReference>
<protein>
    <recommendedName>
        <fullName evidence="3">tRNA threonylcarbamoyladenosine biosynthesis protein TsaE</fullName>
    </recommendedName>
    <alternativeName>
        <fullName evidence="10">t(6)A37 threonylcarbamoyladenosine biosynthesis protein TsaE</fullName>
    </alternativeName>
</protein>
<dbReference type="AlphaFoldDB" id="U7V936"/>
<keyword evidence="11" id="KW-0378">Hydrolase</keyword>
<evidence type="ECO:0000256" key="5">
    <source>
        <dbReference type="ARBA" id="ARBA00022694"/>
    </source>
</evidence>
<keyword evidence="5" id="KW-0819">tRNA processing</keyword>
<dbReference type="PANTHER" id="PTHR33540:SF2">
    <property type="entry name" value="TRNA THREONYLCARBAMOYLADENOSINE BIOSYNTHESIS PROTEIN TSAE"/>
    <property type="match status" value="1"/>
</dbReference>
<evidence type="ECO:0000256" key="3">
    <source>
        <dbReference type="ARBA" id="ARBA00019010"/>
    </source>
</evidence>
<dbReference type="PATRIC" id="fig|1319815.3.peg.1928"/>
<comment type="similarity">
    <text evidence="2">Belongs to the TsaE family.</text>
</comment>
<evidence type="ECO:0000256" key="10">
    <source>
        <dbReference type="ARBA" id="ARBA00032441"/>
    </source>
</evidence>
<comment type="caution">
    <text evidence="11">The sequence shown here is derived from an EMBL/GenBank/DDBJ whole genome shotgun (WGS) entry which is preliminary data.</text>
</comment>
<dbReference type="GO" id="GO:0005524">
    <property type="term" value="F:ATP binding"/>
    <property type="evidence" value="ECO:0007669"/>
    <property type="project" value="UniProtKB-KW"/>
</dbReference>
<dbReference type="Proteomes" id="UP000017081">
    <property type="component" value="Unassembled WGS sequence"/>
</dbReference>
<dbReference type="EMBL" id="AXZF01000083">
    <property type="protein sequence ID" value="ERT68065.1"/>
    <property type="molecule type" value="Genomic_DNA"/>
</dbReference>
<name>U7V936_9FUSO</name>
<evidence type="ECO:0000256" key="1">
    <source>
        <dbReference type="ARBA" id="ARBA00004496"/>
    </source>
</evidence>
<evidence type="ECO:0000256" key="7">
    <source>
        <dbReference type="ARBA" id="ARBA00022741"/>
    </source>
</evidence>
<keyword evidence="6" id="KW-0479">Metal-binding</keyword>
<dbReference type="HOGENOM" id="CLU_087829_5_0_0"/>
<dbReference type="GO" id="GO:0005737">
    <property type="term" value="C:cytoplasm"/>
    <property type="evidence" value="ECO:0007669"/>
    <property type="project" value="UniProtKB-SubCell"/>
</dbReference>
<dbReference type="SUPFAM" id="SSF52540">
    <property type="entry name" value="P-loop containing nucleoside triphosphate hydrolases"/>
    <property type="match status" value="1"/>
</dbReference>
<evidence type="ECO:0000256" key="8">
    <source>
        <dbReference type="ARBA" id="ARBA00022840"/>
    </source>
</evidence>
<dbReference type="NCBIfam" id="TIGR00150">
    <property type="entry name" value="T6A_YjeE"/>
    <property type="match status" value="1"/>
</dbReference>
<evidence type="ECO:0000256" key="2">
    <source>
        <dbReference type="ARBA" id="ARBA00007599"/>
    </source>
</evidence>
<gene>
    <name evidence="11" type="ORF">HMPREF0202_02001</name>
</gene>
<keyword evidence="9" id="KW-0460">Magnesium</keyword>
<dbReference type="GO" id="GO:0046872">
    <property type="term" value="F:metal ion binding"/>
    <property type="evidence" value="ECO:0007669"/>
    <property type="project" value="UniProtKB-KW"/>
</dbReference>
<keyword evidence="12" id="KW-1185">Reference proteome</keyword>
<sequence>MKKILTFDEINILAKKLADYVSPNTVVALIGDLGTGKTTFTKTFAKAFGIMDNLKSPTFNYVLEYLDGRLPLYHFDVYRLGSPEEIYEIGYEDYINNDGVALIEWANIIESELPKKYIKIEFEYALDKEEQEVRSVSLEYIGDKEKEEEMLKYVDFSN</sequence>
<evidence type="ECO:0000313" key="12">
    <source>
        <dbReference type="Proteomes" id="UP000017081"/>
    </source>
</evidence>
<evidence type="ECO:0000256" key="4">
    <source>
        <dbReference type="ARBA" id="ARBA00022490"/>
    </source>
</evidence>
<evidence type="ECO:0000256" key="9">
    <source>
        <dbReference type="ARBA" id="ARBA00022842"/>
    </source>
</evidence>
<evidence type="ECO:0000313" key="11">
    <source>
        <dbReference type="EMBL" id="ERT68065.1"/>
    </source>
</evidence>
<dbReference type="STRING" id="1319815.HMPREF0202_02001"/>
<dbReference type="eggNOG" id="COG0802">
    <property type="taxonomic scope" value="Bacteria"/>
</dbReference>
<dbReference type="Gene3D" id="3.40.50.300">
    <property type="entry name" value="P-loop containing nucleotide triphosphate hydrolases"/>
    <property type="match status" value="1"/>
</dbReference>
<dbReference type="InterPro" id="IPR027417">
    <property type="entry name" value="P-loop_NTPase"/>
</dbReference>
<accession>U7V936</accession>
<dbReference type="Pfam" id="PF02367">
    <property type="entry name" value="TsaE"/>
    <property type="match status" value="1"/>
</dbReference>
<keyword evidence="8" id="KW-0067">ATP-binding</keyword>